<feature type="transmembrane region" description="Helical" evidence="1">
    <location>
        <begin position="49"/>
        <end position="67"/>
    </location>
</feature>
<dbReference type="AlphaFoldDB" id="A0A8F2E5U0"/>
<evidence type="ECO:0000256" key="1">
    <source>
        <dbReference type="SAM" id="Phobius"/>
    </source>
</evidence>
<dbReference type="EMBL" id="MN364946">
    <property type="protein sequence ID" value="QWT29512.1"/>
    <property type="molecule type" value="Genomic_DNA"/>
</dbReference>
<reference evidence="2" key="1">
    <citation type="journal article" date="2019" name="Mitochondrial DNA Part B Resour">
        <title>The complete mitochondrial genome of Cyamophila willieti (Wu) (Hemiptera: Psyllidae).</title>
        <authorList>
            <person name="Song X."/>
            <person name="He Y."/>
            <person name="Wang X."/>
            <person name="Gu X."/>
        </authorList>
    </citation>
    <scope>NUCLEOTIDE SEQUENCE</scope>
    <source>
        <strain evidence="2">HMS1-1</strain>
    </source>
</reference>
<organism evidence="2">
    <name type="scientific">Cyamophila willieti</name>
    <dbReference type="NCBI Taxonomy" id="2604842"/>
    <lineage>
        <taxon>Eukaryota</taxon>
        <taxon>Metazoa</taxon>
        <taxon>Ecdysozoa</taxon>
        <taxon>Arthropoda</taxon>
        <taxon>Hexapoda</taxon>
        <taxon>Insecta</taxon>
        <taxon>Pterygota</taxon>
        <taxon>Neoptera</taxon>
        <taxon>Paraneoptera</taxon>
        <taxon>Hemiptera</taxon>
        <taxon>Sternorrhyncha</taxon>
        <taxon>Psylloidea</taxon>
        <taxon>Psyllidae</taxon>
        <taxon>Psyllinae</taxon>
        <taxon>Cyamophila</taxon>
    </lineage>
</organism>
<feature type="transmembrane region" description="Helical" evidence="1">
    <location>
        <begin position="134"/>
        <end position="152"/>
    </location>
</feature>
<reference evidence="2" key="2">
    <citation type="submission" date="2019-08" db="EMBL/GenBank/DDBJ databases">
        <authorList>
            <person name="Song X.M."/>
            <person name="Wang X.P."/>
        </authorList>
    </citation>
    <scope>NUCLEOTIDE SEQUENCE</scope>
    <source>
        <strain evidence="2">HMS1-1</strain>
    </source>
</reference>
<gene>
    <name evidence="2" type="primary">ND6</name>
</gene>
<keyword evidence="2" id="KW-0496">Mitochondrion</keyword>
<keyword evidence="1" id="KW-0472">Membrane</keyword>
<accession>A0A8F2E5U0</accession>
<keyword evidence="1" id="KW-1133">Transmembrane helix</keyword>
<feature type="transmembrane region" description="Helical" evidence="1">
    <location>
        <begin position="21"/>
        <end position="43"/>
    </location>
</feature>
<evidence type="ECO:0000313" key="2">
    <source>
        <dbReference type="EMBL" id="QWT29512.1"/>
    </source>
</evidence>
<proteinExistence type="predicted"/>
<protein>
    <submittedName>
        <fullName evidence="2">NADH dehydrogenase subunit 6</fullName>
    </submittedName>
</protein>
<keyword evidence="1" id="KW-0812">Transmembrane</keyword>
<feature type="transmembrane region" description="Helical" evidence="1">
    <location>
        <begin position="79"/>
        <end position="100"/>
    </location>
</feature>
<name>A0A8F2E5U0_9HEMI</name>
<sequence>MIKTLIFFSLINSSIIMNISHPISFGITLFIQTIIVSVCSRVILHSSWLPLTLFLVMAGGLMILFLYITSICSNKKFNFVKLSVPQMIFISVTLLFLVNYSNIDPHHEFLQMKDLFNMEFIKLFLPMNTFSSNFMFFYLFIMLIIMIEILSLNKGPMRKKY</sequence>
<geneLocation type="mitochondrion" evidence="2"/>